<reference evidence="2" key="1">
    <citation type="submission" date="2018-08" db="EMBL/GenBank/DDBJ databases">
        <authorList>
            <person name="Cornetti L."/>
        </authorList>
    </citation>
    <scope>NUCLEOTIDE SEQUENCE</scope>
    <source>
        <strain evidence="2">PA42</strain>
    </source>
</reference>
<evidence type="ECO:0000256" key="1">
    <source>
        <dbReference type="SAM" id="MobiDB-lite"/>
    </source>
</evidence>
<dbReference type="AlphaFoldDB" id="A0A4Y7MUR1"/>
<dbReference type="PANTHER" id="PTHR13374">
    <property type="entry name" value="DET1 HOMOLOG DE-ETIOLATED-1 HOMOLOG"/>
    <property type="match status" value="1"/>
</dbReference>
<sequence length="684" mass="77898">MLALRGTLNGALVKSLGINSSVSVPSSLSMTSIVLKRNQSTVPQSGTEGNAALDKKRPYSPFQNTNNMAEYAVARLDDLLNWGRKVKIKDDVKLIIKALAGKILIFNFRSQGSLWPLTFGLACCAVEMMHIAAPRYDMDRQADHGEFELTPRKIPSQNVVIRLIRRETHVKPGNYHICRSFYQSVVPNFTIVNIEKPPCYLRKFTPNGKYFIAFSSDHTSVEVYKYLGPSAVEDLLTDVPGTREFVGNDTNEAVNLRSKVFSKFFQLKHTIAVTPVGEQLNRECSLFVGDGRFVIVGSASYVPEEPQPNFFDIFRNNESVSPHPRSPLEDCSLHIVDIVNGRLCDTRTMKTDKIFLSHNQGLYLYEDTLAVLSVQHQTIHIFKISHDGYFADVKTIGRFCFDDDEWLINQVRGLWPSGQLVRPFREATVNALKHRLLVFLYRRAINMAEAEGNLFHVRKFYQNFDHIRALRIWKMQLLDESQLLLKYASEDVVTLRAPDPNTQPAFFVVYNMENAQVINVYENTSQEILNLFENFCDLLRNATQGSPSSNVFANVIHQRFKQTIVSARFGGQTEATKRLLSQLPISAQSYSSSPYLDLQLFSYDDKWVSLMERPKTSGEHPIRFYVRESGLLRFRIYAGILGRPAPPSSARRLVAFTFHPTDPFAISVQRTNSEYVVNFHVRHI</sequence>
<dbReference type="SUPFAM" id="SSF82171">
    <property type="entry name" value="DPP6 N-terminal domain-like"/>
    <property type="match status" value="1"/>
</dbReference>
<dbReference type="SUPFAM" id="SSF56770">
    <property type="entry name" value="HydA/Nqo6-like"/>
    <property type="match status" value="1"/>
</dbReference>
<organism evidence="2">
    <name type="scientific">Daphnia pulex</name>
    <name type="common">Water flea</name>
    <dbReference type="NCBI Taxonomy" id="6669"/>
    <lineage>
        <taxon>Eukaryota</taxon>
        <taxon>Metazoa</taxon>
        <taxon>Ecdysozoa</taxon>
        <taxon>Arthropoda</taxon>
        <taxon>Crustacea</taxon>
        <taxon>Branchiopoda</taxon>
        <taxon>Diplostraca</taxon>
        <taxon>Cladocera</taxon>
        <taxon>Anomopoda</taxon>
        <taxon>Daphniidae</taxon>
        <taxon>Daphnia</taxon>
    </lineage>
</organism>
<dbReference type="PANTHER" id="PTHR13374:SF3">
    <property type="entry name" value="DET1 HOMOLOG"/>
    <property type="match status" value="1"/>
</dbReference>
<protein>
    <submittedName>
        <fullName evidence="2">EOG090X028J</fullName>
    </submittedName>
</protein>
<gene>
    <name evidence="2" type="primary">EOG090X028J</name>
</gene>
<evidence type="ECO:0000313" key="2">
    <source>
        <dbReference type="EMBL" id="SVE84129.1"/>
    </source>
</evidence>
<feature type="region of interest" description="Disordered" evidence="1">
    <location>
        <begin position="39"/>
        <end position="59"/>
    </location>
</feature>
<dbReference type="OrthoDB" id="18339at2759"/>
<dbReference type="Pfam" id="PF09737">
    <property type="entry name" value="Det1"/>
    <property type="match status" value="1"/>
</dbReference>
<feature type="compositionally biased region" description="Polar residues" evidence="1">
    <location>
        <begin position="39"/>
        <end position="48"/>
    </location>
</feature>
<accession>A0A4Y7MUR1</accession>
<dbReference type="Gene3D" id="3.40.50.12280">
    <property type="match status" value="1"/>
</dbReference>
<proteinExistence type="evidence at transcript level"/>
<name>A0A4Y7MUR1_DAPPU</name>
<dbReference type="InterPro" id="IPR019138">
    <property type="entry name" value="De-etiolated_protein_1_Det1"/>
</dbReference>
<dbReference type="EMBL" id="LR014510">
    <property type="protein sequence ID" value="SVE84129.1"/>
    <property type="molecule type" value="mRNA"/>
</dbReference>